<keyword evidence="5" id="KW-0378">Hydrolase</keyword>
<feature type="region of interest" description="Disordered" evidence="2">
    <location>
        <begin position="25"/>
        <end position="48"/>
    </location>
</feature>
<comment type="caution">
    <text evidence="5">The sequence shown here is derived from an EMBL/GenBank/DDBJ whole genome shotgun (WGS) entry which is preliminary data.</text>
</comment>
<reference evidence="5" key="1">
    <citation type="submission" date="2022-11" db="EMBL/GenBank/DDBJ databases">
        <title>Chitin-degrading and fungicidal potential of chitinolytic bacterial strains from marine environment of the Pacific Ocean regions.</title>
        <authorList>
            <person name="Pentekhina I."/>
            <person name="Nedashkovskaya O."/>
            <person name="Seitkalieva A."/>
            <person name="Podvolotskaya A."/>
            <person name="Tekutyeva L."/>
            <person name="Balabanova L."/>
        </authorList>
    </citation>
    <scope>NUCLEOTIDE SEQUENCE</scope>
    <source>
        <strain evidence="5">KMM 6838</strain>
    </source>
</reference>
<evidence type="ECO:0000256" key="1">
    <source>
        <dbReference type="SAM" id="Coils"/>
    </source>
</evidence>
<keyword evidence="1" id="KW-0175">Coiled coil</keyword>
<dbReference type="InterPro" id="IPR040669">
    <property type="entry name" value="Agarase_CBM"/>
</dbReference>
<feature type="signal peptide" evidence="3">
    <location>
        <begin position="1"/>
        <end position="19"/>
    </location>
</feature>
<accession>A0AB35I3K1</accession>
<name>A0AB35I3K1_MICTH</name>
<dbReference type="Pfam" id="PF17992">
    <property type="entry name" value="Agarase_CBM"/>
    <property type="match status" value="1"/>
</dbReference>
<gene>
    <name evidence="5" type="ORF">OQJ68_14195</name>
</gene>
<dbReference type="EMBL" id="JAPHQB010000027">
    <property type="protein sequence ID" value="MCX2802940.1"/>
    <property type="molecule type" value="Genomic_DNA"/>
</dbReference>
<keyword evidence="3" id="KW-0732">Signal</keyword>
<dbReference type="Proteomes" id="UP001209730">
    <property type="component" value="Unassembled WGS sequence"/>
</dbReference>
<dbReference type="EC" id="3.2.1.23" evidence="5"/>
<dbReference type="GO" id="GO:0004565">
    <property type="term" value="F:beta-galactosidase activity"/>
    <property type="evidence" value="ECO:0007669"/>
    <property type="project" value="UniProtKB-EC"/>
</dbReference>
<evidence type="ECO:0000256" key="3">
    <source>
        <dbReference type="SAM" id="SignalP"/>
    </source>
</evidence>
<evidence type="ECO:0000256" key="2">
    <source>
        <dbReference type="SAM" id="MobiDB-lite"/>
    </source>
</evidence>
<dbReference type="AlphaFoldDB" id="A0AB35I3K1"/>
<evidence type="ECO:0000259" key="4">
    <source>
        <dbReference type="Pfam" id="PF17992"/>
    </source>
</evidence>
<evidence type="ECO:0000313" key="5">
    <source>
        <dbReference type="EMBL" id="MCX2802940.1"/>
    </source>
</evidence>
<dbReference type="Gene3D" id="3.20.20.80">
    <property type="entry name" value="Glycosidases"/>
    <property type="match status" value="1"/>
</dbReference>
<keyword evidence="5" id="KW-0326">Glycosidase</keyword>
<feature type="domain" description="Agarase CBM-like" evidence="4">
    <location>
        <begin position="59"/>
        <end position="236"/>
    </location>
</feature>
<feature type="chain" id="PRO_5044209904" evidence="3">
    <location>
        <begin position="20"/>
        <end position="784"/>
    </location>
</feature>
<feature type="compositionally biased region" description="Polar residues" evidence="2">
    <location>
        <begin position="31"/>
        <end position="45"/>
    </location>
</feature>
<dbReference type="Gene3D" id="2.60.120.430">
    <property type="entry name" value="Galactose-binding lectin"/>
    <property type="match status" value="1"/>
</dbReference>
<dbReference type="PROSITE" id="PS51257">
    <property type="entry name" value="PROKAR_LIPOPROTEIN"/>
    <property type="match status" value="1"/>
</dbReference>
<proteinExistence type="predicted"/>
<dbReference type="RefSeq" id="WP_266044712.1">
    <property type="nucleotide sequence ID" value="NZ_JAPHQA010000016.1"/>
</dbReference>
<dbReference type="SUPFAM" id="SSF51445">
    <property type="entry name" value="(Trans)glycosidases"/>
    <property type="match status" value="1"/>
</dbReference>
<feature type="coiled-coil region" evidence="1">
    <location>
        <begin position="248"/>
        <end position="275"/>
    </location>
</feature>
<evidence type="ECO:0000313" key="6">
    <source>
        <dbReference type="Proteomes" id="UP001209730"/>
    </source>
</evidence>
<protein>
    <submittedName>
        <fullName evidence="5">Beta-galactosidase</fullName>
        <ecNumber evidence="5">3.2.1.23</ecNumber>
    </submittedName>
</protein>
<dbReference type="InterPro" id="IPR017853">
    <property type="entry name" value="GH"/>
</dbReference>
<sequence length="784" mass="88618">MQKSIRVIAAVAFSSIAFSGCGEKNTDKMPLNSSREVTSGGNSSEGHGKSAKTALLLWDFENGKQPKELKLQNATAEVIQRGSGKALSIRLLSEDNHTSAFSFEPEGTWDWSAMGNFAFALDISNAESSSVHLYVKATDNEGRTHSRSFVVPEQSSATYFFEMKGPDLAVDTGIRSNPPSWMSEYQDMIYRWGDKSLNVSEIDSIEFSVAGVLENKYVVVDNVRLIQPESLDEMYLVNLVDEFGQNNKRDFTNKVHSLEELREASERELAQLRKTPLEGRSRFGGWALGPRLKGTGYFRTEKVDGKWSLVDPDGYLFFSTGIANVRLANTSTITGYDFDHALIPARKPGDLTPEDSLGLNRVPDVAVPTRYVSSSLRADMFTWLPAYDEPLGKNFGYRREVHTGAIERGETFSFYRANLQRKYGIDDDKKLMEKWREVTVDRMLSWGFTSFGNWIDPGYYQMDRFPYFANGWIIGNFKTVSSGNDYWSPLPDPFDPLFKERAYITAEQIAKEVKGSPWCVGVFVDNEKSWGQEGSVETQYGLVINTLTRDAKESPTKAQFVRLMREKYGDIQNLNKSWGVSIDSWNDFASGISLNIFNDSVIKDLSIMLQHYADQYFRIVREAVKHYMPNHMYMGARFADWGMTPEIRAAAANYADVVSYNYYKEGVSDNFWHFLKELDRPSIIGEFHNGALDSGLLNPGLIHASSQADRGKKYAEYMNSVIDNPYLVGAHWFQYIDSPLTGRAYDGENYNVGFVSVTDIPYSPLVESAKAVNKNLYQRRFGSM</sequence>
<organism evidence="5 6">
    <name type="scientific">Microbulbifer thermotolerans</name>
    <dbReference type="NCBI Taxonomy" id="252514"/>
    <lineage>
        <taxon>Bacteria</taxon>
        <taxon>Pseudomonadati</taxon>
        <taxon>Pseudomonadota</taxon>
        <taxon>Gammaproteobacteria</taxon>
        <taxon>Cellvibrionales</taxon>
        <taxon>Microbulbiferaceae</taxon>
        <taxon>Microbulbifer</taxon>
    </lineage>
</organism>